<evidence type="ECO:0000313" key="2">
    <source>
        <dbReference type="Proteomes" id="UP000000483"/>
    </source>
</evidence>
<dbReference type="KEGG" id="dao:Desac_2533"/>
<dbReference type="RefSeq" id="WP_013707460.1">
    <property type="nucleotide sequence ID" value="NC_015388.1"/>
</dbReference>
<dbReference type="OrthoDB" id="5524440at2"/>
<protein>
    <recommendedName>
        <fullName evidence="3">DUF465 domain-containing protein</fullName>
    </recommendedName>
</protein>
<reference evidence="2" key="2">
    <citation type="submission" date="2011-03" db="EMBL/GenBank/DDBJ databases">
        <title>The complete genome of Desulfobacca acetoxidans DSM 11109.</title>
        <authorList>
            <consortium name="US DOE Joint Genome Institute (JGI-PGF)"/>
            <person name="Lucas S."/>
            <person name="Copeland A."/>
            <person name="Lapidus A."/>
            <person name="Bruce D."/>
            <person name="Goodwin L."/>
            <person name="Pitluck S."/>
            <person name="Peters L."/>
            <person name="Kyrpides N."/>
            <person name="Mavromatis K."/>
            <person name="Ivanova N."/>
            <person name="Ovchinnikova G."/>
            <person name="Teshima H."/>
            <person name="Detter J.C."/>
            <person name="Han C."/>
            <person name="Land M."/>
            <person name="Hauser L."/>
            <person name="Markowitz V."/>
            <person name="Cheng J.-F."/>
            <person name="Hugenholtz P."/>
            <person name="Woyke T."/>
            <person name="Wu D."/>
            <person name="Spring S."/>
            <person name="Schueler E."/>
            <person name="Brambilla E."/>
            <person name="Klenk H.-P."/>
            <person name="Eisen J.A."/>
        </authorList>
    </citation>
    <scope>NUCLEOTIDE SEQUENCE [LARGE SCALE GENOMIC DNA]</scope>
    <source>
        <strain evidence="2">ATCC 700848 / DSM 11109 / ASRB2</strain>
    </source>
</reference>
<dbReference type="EMBL" id="CP002629">
    <property type="protein sequence ID" value="AEB10351.1"/>
    <property type="molecule type" value="Genomic_DNA"/>
</dbReference>
<sequence>MEKADEELVARWIDHDPELRRHIEEHQDFERQLEEYNRRAYLTADETVERRRIQKLKLAGRDRIEQILARYRAKEKSV</sequence>
<keyword evidence="2" id="KW-1185">Reference proteome</keyword>
<dbReference type="Gene3D" id="6.10.280.50">
    <property type="match status" value="1"/>
</dbReference>
<evidence type="ECO:0000313" key="1">
    <source>
        <dbReference type="EMBL" id="AEB10351.1"/>
    </source>
</evidence>
<name>F2NIE9_DESAR</name>
<reference evidence="1 2" key="1">
    <citation type="journal article" date="2011" name="Stand. Genomic Sci.">
        <title>Complete genome sequence of the acetate-degrading sulfate reducer Desulfobacca acetoxidans type strain (ASRB2).</title>
        <authorList>
            <person name="Goker M."/>
            <person name="Teshima H."/>
            <person name="Lapidus A."/>
            <person name="Nolan M."/>
            <person name="Lucas S."/>
            <person name="Hammon N."/>
            <person name="Deshpande S."/>
            <person name="Cheng J.F."/>
            <person name="Tapia R."/>
            <person name="Han C."/>
            <person name="Goodwin L."/>
            <person name="Pitluck S."/>
            <person name="Huntemann M."/>
            <person name="Liolios K."/>
            <person name="Ivanova N."/>
            <person name="Pagani I."/>
            <person name="Mavromatis K."/>
            <person name="Ovchinikova G."/>
            <person name="Pati A."/>
            <person name="Chen A."/>
            <person name="Palaniappan K."/>
            <person name="Land M."/>
            <person name="Hauser L."/>
            <person name="Brambilla E.M."/>
            <person name="Rohde M."/>
            <person name="Spring S."/>
            <person name="Detter J.C."/>
            <person name="Woyke T."/>
            <person name="Bristow J."/>
            <person name="Eisen J.A."/>
            <person name="Markowitz V."/>
            <person name="Hugenholtz P."/>
            <person name="Kyrpides N.C."/>
            <person name="Klenk H.P."/>
        </authorList>
    </citation>
    <scope>NUCLEOTIDE SEQUENCE [LARGE SCALE GENOMIC DNA]</scope>
    <source>
        <strain evidence="2">ATCC 700848 / DSM 11109 / ASRB2</strain>
    </source>
</reference>
<proteinExistence type="predicted"/>
<accession>F2NIE9</accession>
<evidence type="ECO:0008006" key="3">
    <source>
        <dbReference type="Google" id="ProtNLM"/>
    </source>
</evidence>
<gene>
    <name evidence="1" type="ordered locus">Desac_2533</name>
</gene>
<dbReference type="HOGENOM" id="CLU_165482_1_1_7"/>
<dbReference type="InterPro" id="IPR038444">
    <property type="entry name" value="DUF465_sf"/>
</dbReference>
<dbReference type="AlphaFoldDB" id="F2NIE9"/>
<dbReference type="Proteomes" id="UP000000483">
    <property type="component" value="Chromosome"/>
</dbReference>
<dbReference type="STRING" id="880072.Desac_2533"/>
<organism evidence="1 2">
    <name type="scientific">Desulfobacca acetoxidans (strain ATCC 700848 / DSM 11109 / ASRB2)</name>
    <dbReference type="NCBI Taxonomy" id="880072"/>
    <lineage>
        <taxon>Bacteria</taxon>
        <taxon>Pseudomonadati</taxon>
        <taxon>Thermodesulfobacteriota</taxon>
        <taxon>Desulfobaccia</taxon>
        <taxon>Desulfobaccales</taxon>
        <taxon>Desulfobaccaceae</taxon>
        <taxon>Desulfobacca</taxon>
    </lineage>
</organism>